<evidence type="ECO:0000313" key="5">
    <source>
        <dbReference type="Proteomes" id="UP000305848"/>
    </source>
</evidence>
<proteinExistence type="predicted"/>
<sequence length="158" mass="16659">MQKRPMTSLRSGIVLLSAFFCLSTACSKNDDDNNPPATNANFAASLSGSQETPPNAETGTGTLTATYDANSNKLSYTLTWTGLTGAPTAMHFHKGQVGEPGDVEIPIAGFTAAAAGTLTATATVDEDEEEDLMEGHFYVNIHTANYQAGEIRGQVLKQ</sequence>
<dbReference type="AlphaFoldDB" id="A0A4U3L5H3"/>
<feature type="domain" description="CHRD" evidence="3">
    <location>
        <begin position="38"/>
        <end position="158"/>
    </location>
</feature>
<feature type="compositionally biased region" description="Polar residues" evidence="1">
    <location>
        <begin position="46"/>
        <end position="59"/>
    </location>
</feature>
<dbReference type="InterPro" id="IPR010895">
    <property type="entry name" value="CHRD"/>
</dbReference>
<evidence type="ECO:0000256" key="2">
    <source>
        <dbReference type="SAM" id="SignalP"/>
    </source>
</evidence>
<feature type="signal peptide" evidence="2">
    <location>
        <begin position="1"/>
        <end position="27"/>
    </location>
</feature>
<keyword evidence="5" id="KW-1185">Reference proteome</keyword>
<keyword evidence="2" id="KW-0732">Signal</keyword>
<feature type="compositionally biased region" description="Low complexity" evidence="1">
    <location>
        <begin position="34"/>
        <end position="44"/>
    </location>
</feature>
<feature type="chain" id="PRO_5020574458" evidence="2">
    <location>
        <begin position="28"/>
        <end position="158"/>
    </location>
</feature>
<accession>A0A4U3L5H3</accession>
<name>A0A4U3L5H3_9BACT</name>
<organism evidence="4 5">
    <name type="scientific">Ilyomonas limi</name>
    <dbReference type="NCBI Taxonomy" id="2575867"/>
    <lineage>
        <taxon>Bacteria</taxon>
        <taxon>Pseudomonadati</taxon>
        <taxon>Bacteroidota</taxon>
        <taxon>Chitinophagia</taxon>
        <taxon>Chitinophagales</taxon>
        <taxon>Chitinophagaceae</taxon>
        <taxon>Ilyomonas</taxon>
    </lineage>
</organism>
<evidence type="ECO:0000256" key="1">
    <source>
        <dbReference type="SAM" id="MobiDB-lite"/>
    </source>
</evidence>
<dbReference type="SMART" id="SM00754">
    <property type="entry name" value="CHRD"/>
    <property type="match status" value="1"/>
</dbReference>
<feature type="region of interest" description="Disordered" evidence="1">
    <location>
        <begin position="30"/>
        <end position="59"/>
    </location>
</feature>
<gene>
    <name evidence="4" type="ORF">FC093_09220</name>
</gene>
<dbReference type="Pfam" id="PF07452">
    <property type="entry name" value="CHRD"/>
    <property type="match status" value="1"/>
</dbReference>
<evidence type="ECO:0000259" key="3">
    <source>
        <dbReference type="PROSITE" id="PS50933"/>
    </source>
</evidence>
<dbReference type="PROSITE" id="PS51257">
    <property type="entry name" value="PROKAR_LIPOPROTEIN"/>
    <property type="match status" value="1"/>
</dbReference>
<dbReference type="OrthoDB" id="571052at2"/>
<protein>
    <submittedName>
        <fullName evidence="4">CHRD domain-containing protein</fullName>
    </submittedName>
</protein>
<comment type="caution">
    <text evidence="4">The sequence shown here is derived from an EMBL/GenBank/DDBJ whole genome shotgun (WGS) entry which is preliminary data.</text>
</comment>
<dbReference type="Proteomes" id="UP000305848">
    <property type="component" value="Unassembled WGS sequence"/>
</dbReference>
<evidence type="ECO:0000313" key="4">
    <source>
        <dbReference type="EMBL" id="TKK68867.1"/>
    </source>
</evidence>
<dbReference type="PROSITE" id="PS50933">
    <property type="entry name" value="CHRD"/>
    <property type="match status" value="1"/>
</dbReference>
<reference evidence="4 5" key="1">
    <citation type="submission" date="2019-05" db="EMBL/GenBank/DDBJ databases">
        <title>Panacibacter sp. strain 17mud1-8 Genome sequencing and assembly.</title>
        <authorList>
            <person name="Chhetri G."/>
        </authorList>
    </citation>
    <scope>NUCLEOTIDE SEQUENCE [LARGE SCALE GENOMIC DNA]</scope>
    <source>
        <strain evidence="4 5">17mud1-8</strain>
    </source>
</reference>
<dbReference type="EMBL" id="SZQL01000006">
    <property type="protein sequence ID" value="TKK68867.1"/>
    <property type="molecule type" value="Genomic_DNA"/>
</dbReference>